<reference evidence="2 3" key="1">
    <citation type="submission" date="2024-04" db="EMBL/GenBank/DDBJ databases">
        <authorList>
            <person name="Cremers G."/>
        </authorList>
    </citation>
    <scope>NUCLEOTIDE SEQUENCE [LARGE SCALE GENOMIC DNA]</scope>
    <source>
        <strain evidence="2">MeCH1-AG</strain>
    </source>
</reference>
<evidence type="ECO:0000313" key="3">
    <source>
        <dbReference type="Proteomes" id="UP001497493"/>
    </source>
</evidence>
<name>A0ABM9NH43_9GAMM</name>
<feature type="signal peptide" evidence="1">
    <location>
        <begin position="1"/>
        <end position="23"/>
    </location>
</feature>
<accession>A0ABM9NH43</accession>
<feature type="chain" id="PRO_5045750693" description="PEP-CTERM protein-sorting domain-containing protein" evidence="1">
    <location>
        <begin position="24"/>
        <end position="214"/>
    </location>
</feature>
<evidence type="ECO:0008006" key="4">
    <source>
        <dbReference type="Google" id="ProtNLM"/>
    </source>
</evidence>
<proteinExistence type="predicted"/>
<keyword evidence="1" id="KW-0732">Signal</keyword>
<protein>
    <recommendedName>
        <fullName evidence="4">PEP-CTERM protein-sorting domain-containing protein</fullName>
    </recommendedName>
</protein>
<sequence>MNVRYLGGLFLASSLFFSAAASATWITITTLGAWKTQPVTDGDGDTTWTWVGGFDQGNIPDATQVVFSEEENAGREFYTLYFFATGSFRPIHGKIAYKWEGSNPLDFYTDVSLSATVAAGAATAIKEIYTDLTCPALLTLRSGGNSVQGSLSPLQSFYVVDTLQFSSGFFWATQNTVVADTVPELDPSAGTGALVLVGGILALLAEGRRAYRAA</sequence>
<organism evidence="2 3">
    <name type="scientific">Candidatus Methylocalor cossyra</name>
    <dbReference type="NCBI Taxonomy" id="3108543"/>
    <lineage>
        <taxon>Bacteria</taxon>
        <taxon>Pseudomonadati</taxon>
        <taxon>Pseudomonadota</taxon>
        <taxon>Gammaproteobacteria</taxon>
        <taxon>Methylococcales</taxon>
        <taxon>Methylococcaceae</taxon>
        <taxon>Candidatus Methylocalor</taxon>
    </lineage>
</organism>
<evidence type="ECO:0000313" key="2">
    <source>
        <dbReference type="EMBL" id="CAL1239835.1"/>
    </source>
</evidence>
<evidence type="ECO:0000256" key="1">
    <source>
        <dbReference type="SAM" id="SignalP"/>
    </source>
</evidence>
<gene>
    <name evidence="2" type="ORF">MECH1_V1_1059</name>
</gene>
<dbReference type="EMBL" id="OZ026884">
    <property type="protein sequence ID" value="CAL1239835.1"/>
    <property type="molecule type" value="Genomic_DNA"/>
</dbReference>
<dbReference type="Proteomes" id="UP001497493">
    <property type="component" value="Chromosome"/>
</dbReference>
<keyword evidence="3" id="KW-1185">Reference proteome</keyword>